<accession>A0A410P394</accession>
<protein>
    <submittedName>
        <fullName evidence="1">Ribosome-recycling factor</fullName>
    </submittedName>
</protein>
<dbReference type="EMBL" id="CP019384">
    <property type="protein sequence ID" value="QAT16667.1"/>
    <property type="molecule type" value="Genomic_DNA"/>
</dbReference>
<sequence length="505" mass="59798">MSKREAFLEKIDKVLIQKYHWKIVSADERKRLLKDIKWYPDLFYRNDSALIAIDINLSNDFPIKGAGEILKATKKIKNFQFYYYVPNDYGYDQIFSHCFSRGFGIMRLDNLSFSVLLDPKAKTLNRNKYKQLVDKKISQEYGHIPNKLLTYISRLTHISYRNILKEFVSKYSALPKRKDISEEEYNLVDSTIKKIFDNKKFHYSSEQYLRLKYYEPLLKGTREHYLHSFQVMLLGCVIIDEYYVEFEKYYKNIFPREKNFSIEYVWLITSIFHDIGYPSQKASSLIGDLYGYSEDIEVAGLDRIADKSDYLQAAIQLQSFLRHCCCKRILNNWTPEILEDADSTIKDILREHLIKHKSHGVTSCFQFLTRVLRESKAVNNRPTRPLIVTHVIPAVASIALHDNRIWKEFRKQKIFPININRFPFAVLLIFLDSLHDWKRNNSNEETPEFAIFEGFEFGTDYIEVKVKWANPEQLARKLPEYKDVMNTIKFNGIKLKLPDILLNKK</sequence>
<dbReference type="KEGG" id="vai:BU251_02440"/>
<dbReference type="AlphaFoldDB" id="A0A410P394"/>
<proteinExistence type="predicted"/>
<gene>
    <name evidence="1" type="ORF">BU251_02440</name>
</gene>
<keyword evidence="2" id="KW-1185">Reference proteome</keyword>
<name>A0A410P394_VELA1</name>
<dbReference type="RefSeq" id="WP_128699305.1">
    <property type="nucleotide sequence ID" value="NZ_CP019384.1"/>
</dbReference>
<dbReference type="Proteomes" id="UP000287243">
    <property type="component" value="Chromosome"/>
</dbReference>
<reference evidence="1 2" key="1">
    <citation type="submission" date="2017-01" db="EMBL/GenBank/DDBJ databases">
        <title>First insights into the biology of 'candidatus Vampirococcus archaeovorus'.</title>
        <authorList>
            <person name="Kizina J."/>
            <person name="Jordan S."/>
            <person name="Stueber K."/>
            <person name="Reinhardt R."/>
            <person name="Harder J."/>
        </authorList>
    </citation>
    <scope>NUCLEOTIDE SEQUENCE [LARGE SCALE GENOMIC DNA]</scope>
    <source>
        <strain evidence="1 2">LiM</strain>
    </source>
</reference>
<evidence type="ECO:0000313" key="1">
    <source>
        <dbReference type="EMBL" id="QAT16667.1"/>
    </source>
</evidence>
<dbReference type="OrthoDB" id="89777at2"/>
<organism evidence="1 2">
    <name type="scientific">Velamenicoccus archaeovorus</name>
    <dbReference type="NCBI Taxonomy" id="1930593"/>
    <lineage>
        <taxon>Bacteria</taxon>
        <taxon>Pseudomonadati</taxon>
        <taxon>Candidatus Omnitrophota</taxon>
        <taxon>Candidatus Velamenicoccus</taxon>
    </lineage>
</organism>
<evidence type="ECO:0000313" key="2">
    <source>
        <dbReference type="Proteomes" id="UP000287243"/>
    </source>
</evidence>